<keyword evidence="7" id="KW-0479">Metal-binding</keyword>
<keyword evidence="9" id="KW-0482">Metalloprotease</keyword>
<dbReference type="Pfam" id="PF02073">
    <property type="entry name" value="Peptidase_M29"/>
    <property type="match status" value="1"/>
</dbReference>
<evidence type="ECO:0000256" key="3">
    <source>
        <dbReference type="ARBA" id="ARBA00001947"/>
    </source>
</evidence>
<evidence type="ECO:0000256" key="5">
    <source>
        <dbReference type="ARBA" id="ARBA00022438"/>
    </source>
</evidence>
<reference evidence="10" key="1">
    <citation type="submission" date="2020-10" db="EMBL/GenBank/DDBJ databases">
        <authorList>
            <person name="Gilroy R."/>
        </authorList>
    </citation>
    <scope>NUCLEOTIDE SEQUENCE</scope>
    <source>
        <strain evidence="10">14700</strain>
    </source>
</reference>
<evidence type="ECO:0000256" key="7">
    <source>
        <dbReference type="ARBA" id="ARBA00022723"/>
    </source>
</evidence>
<dbReference type="PANTHER" id="PTHR34448:SF1">
    <property type="entry name" value="BLL6088 PROTEIN"/>
    <property type="match status" value="1"/>
</dbReference>
<evidence type="ECO:0000256" key="6">
    <source>
        <dbReference type="ARBA" id="ARBA00022670"/>
    </source>
</evidence>
<dbReference type="SUPFAM" id="SSF144052">
    <property type="entry name" value="Thermophilic metalloprotease-like"/>
    <property type="match status" value="1"/>
</dbReference>
<protein>
    <submittedName>
        <fullName evidence="10">Aminopeptidase</fullName>
    </submittedName>
</protein>
<organism evidence="10 11">
    <name type="scientific">Candidatus Ornithospirochaeta stercoravium</name>
    <dbReference type="NCBI Taxonomy" id="2840897"/>
    <lineage>
        <taxon>Bacteria</taxon>
        <taxon>Pseudomonadati</taxon>
        <taxon>Spirochaetota</taxon>
        <taxon>Spirochaetia</taxon>
        <taxon>Spirochaetales</taxon>
        <taxon>Spirochaetaceae</taxon>
        <taxon>Spirochaetaceae incertae sedis</taxon>
        <taxon>Candidatus Ornithospirochaeta</taxon>
    </lineage>
</organism>
<name>A0A9D9I9R7_9SPIO</name>
<evidence type="ECO:0000313" key="10">
    <source>
        <dbReference type="EMBL" id="MBO8468622.1"/>
    </source>
</evidence>
<comment type="cofactor">
    <cofactor evidence="2">
        <name>Mg(2+)</name>
        <dbReference type="ChEBI" id="CHEBI:18420"/>
    </cofactor>
</comment>
<dbReference type="GO" id="GO:0004177">
    <property type="term" value="F:aminopeptidase activity"/>
    <property type="evidence" value="ECO:0007669"/>
    <property type="project" value="UniProtKB-KW"/>
</dbReference>
<proteinExistence type="inferred from homology"/>
<dbReference type="EMBL" id="JADIMF010000037">
    <property type="protein sequence ID" value="MBO8468622.1"/>
    <property type="molecule type" value="Genomic_DNA"/>
</dbReference>
<comment type="cofactor">
    <cofactor evidence="1">
        <name>Co(2+)</name>
        <dbReference type="ChEBI" id="CHEBI:48828"/>
    </cofactor>
</comment>
<dbReference type="GO" id="GO:0046872">
    <property type="term" value="F:metal ion binding"/>
    <property type="evidence" value="ECO:0007669"/>
    <property type="project" value="UniProtKB-KW"/>
</dbReference>
<gene>
    <name evidence="10" type="ORF">IAA72_02405</name>
</gene>
<comment type="cofactor">
    <cofactor evidence="3">
        <name>Zn(2+)</name>
        <dbReference type="ChEBI" id="CHEBI:29105"/>
    </cofactor>
</comment>
<accession>A0A9D9I9R7</accession>
<comment type="similarity">
    <text evidence="4">Belongs to the peptidase M29 family.</text>
</comment>
<keyword evidence="5 10" id="KW-0031">Aminopeptidase</keyword>
<dbReference type="InterPro" id="IPR000787">
    <property type="entry name" value="Peptidase_M29"/>
</dbReference>
<comment type="caution">
    <text evidence="10">The sequence shown here is derived from an EMBL/GenBank/DDBJ whole genome shotgun (WGS) entry which is preliminary data.</text>
</comment>
<dbReference type="Gene3D" id="3.40.1830.10">
    <property type="entry name" value="Thermophilic metalloprotease (M29)"/>
    <property type="match status" value="1"/>
</dbReference>
<keyword evidence="8" id="KW-0378">Hydrolase</keyword>
<reference evidence="10" key="2">
    <citation type="journal article" date="2021" name="PeerJ">
        <title>Extensive microbial diversity within the chicken gut microbiome revealed by metagenomics and culture.</title>
        <authorList>
            <person name="Gilroy R."/>
            <person name="Ravi A."/>
            <person name="Getino M."/>
            <person name="Pursley I."/>
            <person name="Horton D.L."/>
            <person name="Alikhan N.F."/>
            <person name="Baker D."/>
            <person name="Gharbi K."/>
            <person name="Hall N."/>
            <person name="Watson M."/>
            <person name="Adriaenssens E.M."/>
            <person name="Foster-Nyarko E."/>
            <person name="Jarju S."/>
            <person name="Secka A."/>
            <person name="Antonio M."/>
            <person name="Oren A."/>
            <person name="Chaudhuri R.R."/>
            <person name="La Ragione R."/>
            <person name="Hildebrand F."/>
            <person name="Pallen M.J."/>
        </authorList>
    </citation>
    <scope>NUCLEOTIDE SEQUENCE</scope>
    <source>
        <strain evidence="10">14700</strain>
    </source>
</reference>
<evidence type="ECO:0000256" key="1">
    <source>
        <dbReference type="ARBA" id="ARBA00001941"/>
    </source>
</evidence>
<dbReference type="Proteomes" id="UP000810292">
    <property type="component" value="Unassembled WGS sequence"/>
</dbReference>
<dbReference type="InterPro" id="IPR052170">
    <property type="entry name" value="M29_Exopeptidase"/>
</dbReference>
<evidence type="ECO:0000256" key="4">
    <source>
        <dbReference type="ARBA" id="ARBA00008236"/>
    </source>
</evidence>
<keyword evidence="6" id="KW-0645">Protease</keyword>
<dbReference type="InterPro" id="IPR035097">
    <property type="entry name" value="M29_N-terminal"/>
</dbReference>
<sequence>MLADIIPSVMNMLLERYADVIIRRALRLREGDVLSINTEEENADLATLIARKAKEITGNGSYIQNIENGKVTETTEAATDFPIEKKPTVLLYLPVYKEYEETEEGKLYSAPEIQKYRLLSEPLDNSDPVIPFAAAPVPSVLWGKAIDDEEDASLPYSVLTELLALDEDDYLSESDDEDILLYECEELNKKNLTRCRIQDEEGTDISFSFLPGSEFRTTISKLQNGRRFNPTIFASDIFRAIDKNSAEGYFTITRPFMLFGKRISALSCSVSEGRITDFSADERSGKLFELYLMQDQGAGRVSELSIAEENTKASDIDYFALPEWDRMRGVSITIGGPKPESLRTDEARSNANDSLVTLSLPIGSDTTVITAYDEEGNEYTIAEDGFITEED</sequence>
<dbReference type="GO" id="GO:0008237">
    <property type="term" value="F:metallopeptidase activity"/>
    <property type="evidence" value="ECO:0007669"/>
    <property type="project" value="UniProtKB-KW"/>
</dbReference>
<evidence type="ECO:0000256" key="8">
    <source>
        <dbReference type="ARBA" id="ARBA00022801"/>
    </source>
</evidence>
<dbReference type="AlphaFoldDB" id="A0A9D9I9R7"/>
<evidence type="ECO:0000256" key="2">
    <source>
        <dbReference type="ARBA" id="ARBA00001946"/>
    </source>
</evidence>
<dbReference type="GO" id="GO:0006508">
    <property type="term" value="P:proteolysis"/>
    <property type="evidence" value="ECO:0007669"/>
    <property type="project" value="UniProtKB-KW"/>
</dbReference>
<dbReference type="PANTHER" id="PTHR34448">
    <property type="entry name" value="AMINOPEPTIDASE"/>
    <property type="match status" value="1"/>
</dbReference>
<evidence type="ECO:0000256" key="9">
    <source>
        <dbReference type="ARBA" id="ARBA00023049"/>
    </source>
</evidence>
<evidence type="ECO:0000313" key="11">
    <source>
        <dbReference type="Proteomes" id="UP000810292"/>
    </source>
</evidence>